<proteinExistence type="predicted"/>
<feature type="domain" description="MCM8 N-terminal" evidence="2">
    <location>
        <begin position="102"/>
        <end position="172"/>
    </location>
</feature>
<feature type="region of interest" description="Disordered" evidence="1">
    <location>
        <begin position="43"/>
        <end position="69"/>
    </location>
</feature>
<evidence type="ECO:0000313" key="3">
    <source>
        <dbReference type="EMBL" id="VDI08028.1"/>
    </source>
</evidence>
<evidence type="ECO:0000259" key="2">
    <source>
        <dbReference type="Pfam" id="PF26065"/>
    </source>
</evidence>
<dbReference type="AlphaFoldDB" id="A0A8B6CQU0"/>
<organism evidence="3 4">
    <name type="scientific">Mytilus galloprovincialis</name>
    <name type="common">Mediterranean mussel</name>
    <dbReference type="NCBI Taxonomy" id="29158"/>
    <lineage>
        <taxon>Eukaryota</taxon>
        <taxon>Metazoa</taxon>
        <taxon>Spiralia</taxon>
        <taxon>Lophotrochozoa</taxon>
        <taxon>Mollusca</taxon>
        <taxon>Bivalvia</taxon>
        <taxon>Autobranchia</taxon>
        <taxon>Pteriomorphia</taxon>
        <taxon>Mytilida</taxon>
        <taxon>Mytiloidea</taxon>
        <taxon>Mytilidae</taxon>
        <taxon>Mytilinae</taxon>
        <taxon>Mytilus</taxon>
    </lineage>
</organism>
<dbReference type="EMBL" id="UYJE01002121">
    <property type="protein sequence ID" value="VDI08028.1"/>
    <property type="molecule type" value="Genomic_DNA"/>
</dbReference>
<dbReference type="OrthoDB" id="9903551at2759"/>
<dbReference type="Pfam" id="PF26065">
    <property type="entry name" value="MCM8_N"/>
    <property type="match status" value="1"/>
</dbReference>
<comment type="caution">
    <text evidence="3">The sequence shown here is derived from an EMBL/GenBank/DDBJ whole genome shotgun (WGS) entry which is preliminary data.</text>
</comment>
<keyword evidence="4" id="KW-1185">Reference proteome</keyword>
<reference evidence="3" key="1">
    <citation type="submission" date="2018-11" db="EMBL/GenBank/DDBJ databases">
        <authorList>
            <person name="Alioto T."/>
            <person name="Alioto T."/>
        </authorList>
    </citation>
    <scope>NUCLEOTIDE SEQUENCE</scope>
</reference>
<protein>
    <recommendedName>
        <fullName evidence="2">MCM8 N-terminal domain-containing protein</fullName>
    </recommendedName>
</protein>
<name>A0A8B6CQU0_MYTGA</name>
<accession>A0A8B6CQU0</accession>
<evidence type="ECO:0000313" key="4">
    <source>
        <dbReference type="Proteomes" id="UP000596742"/>
    </source>
</evidence>
<evidence type="ECO:0000256" key="1">
    <source>
        <dbReference type="SAM" id="MobiDB-lite"/>
    </source>
</evidence>
<gene>
    <name evidence="3" type="ORF">MGAL_10B013255</name>
</gene>
<feature type="compositionally biased region" description="Basic and acidic residues" evidence="1">
    <location>
        <begin position="51"/>
        <end position="64"/>
    </location>
</feature>
<sequence>MSQTSTSSAGSWQGGRGWRGRGWWRGRGGGRYYSHHGNRGRGNSRSLLLESHGRGGRMMDDPQPNRRPASQMVQTVIEVQSPYKGWKYYFPEEAYNDHSPTVKKVQVFEKYFLSWSQSYKWDDVEEKGYFIVDMKELLADQILMEGIPDLSTEMKDMPDRILSCIGLAVHQVNFFLENKELRF</sequence>
<dbReference type="InterPro" id="IPR058767">
    <property type="entry name" value="MCM8_N"/>
</dbReference>
<dbReference type="Proteomes" id="UP000596742">
    <property type="component" value="Unassembled WGS sequence"/>
</dbReference>